<comment type="caution">
    <text evidence="1">The sequence shown here is derived from an EMBL/GenBank/DDBJ whole genome shotgun (WGS) entry which is preliminary data.</text>
</comment>
<dbReference type="RefSeq" id="WP_217964094.1">
    <property type="nucleotide sequence ID" value="NZ_JAHTBN010000003.1"/>
</dbReference>
<name>A0ABV8NW30_9BURK</name>
<protein>
    <submittedName>
        <fullName evidence="1">Uncharacterized protein</fullName>
    </submittedName>
</protein>
<sequence>MSVDTNKLRELAGKQRIKDLDVSLILLCAANEFDAQAAQIAQLRESLRKAEQLTQVCGDWNLDEIEIDGEMIDTLDLRNEFRAALAQEQGGSDANGDR</sequence>
<gene>
    <name evidence="1" type="ORF">ACFOY1_06870</name>
</gene>
<dbReference type="EMBL" id="JBHSBV010000002">
    <property type="protein sequence ID" value="MFC4200669.1"/>
    <property type="molecule type" value="Genomic_DNA"/>
</dbReference>
<proteinExistence type="predicted"/>
<reference evidence="2" key="1">
    <citation type="journal article" date="2019" name="Int. J. Syst. Evol. Microbiol.">
        <title>The Global Catalogue of Microorganisms (GCM) 10K type strain sequencing project: providing services to taxonomists for standard genome sequencing and annotation.</title>
        <authorList>
            <consortium name="The Broad Institute Genomics Platform"/>
            <consortium name="The Broad Institute Genome Sequencing Center for Infectious Disease"/>
            <person name="Wu L."/>
            <person name="Ma J."/>
        </authorList>
    </citation>
    <scope>NUCLEOTIDE SEQUENCE [LARGE SCALE GENOMIC DNA]</scope>
    <source>
        <strain evidence="2">LMG 24813</strain>
    </source>
</reference>
<keyword evidence="2" id="KW-1185">Reference proteome</keyword>
<evidence type="ECO:0000313" key="1">
    <source>
        <dbReference type="EMBL" id="MFC4200669.1"/>
    </source>
</evidence>
<evidence type="ECO:0000313" key="2">
    <source>
        <dbReference type="Proteomes" id="UP001595848"/>
    </source>
</evidence>
<accession>A0ABV8NW30</accession>
<dbReference type="Proteomes" id="UP001595848">
    <property type="component" value="Unassembled WGS sequence"/>
</dbReference>
<organism evidence="1 2">
    <name type="scientific">Candidimonas humi</name>
    <dbReference type="NCBI Taxonomy" id="683355"/>
    <lineage>
        <taxon>Bacteria</taxon>
        <taxon>Pseudomonadati</taxon>
        <taxon>Pseudomonadota</taxon>
        <taxon>Betaproteobacteria</taxon>
        <taxon>Burkholderiales</taxon>
        <taxon>Alcaligenaceae</taxon>
        <taxon>Candidimonas</taxon>
    </lineage>
</organism>